<dbReference type="Proteomes" id="UP000191285">
    <property type="component" value="Unassembled WGS sequence"/>
</dbReference>
<organism evidence="4 5">
    <name type="scientific">Penicillium steckii</name>
    <dbReference type="NCBI Taxonomy" id="303698"/>
    <lineage>
        <taxon>Eukaryota</taxon>
        <taxon>Fungi</taxon>
        <taxon>Dikarya</taxon>
        <taxon>Ascomycota</taxon>
        <taxon>Pezizomycotina</taxon>
        <taxon>Eurotiomycetes</taxon>
        <taxon>Eurotiomycetidae</taxon>
        <taxon>Eurotiales</taxon>
        <taxon>Aspergillaceae</taxon>
        <taxon>Penicillium</taxon>
    </lineage>
</organism>
<feature type="compositionally biased region" description="Low complexity" evidence="1">
    <location>
        <begin position="154"/>
        <end position="187"/>
    </location>
</feature>
<dbReference type="Pfam" id="PF09792">
    <property type="entry name" value="But2"/>
    <property type="match status" value="1"/>
</dbReference>
<feature type="domain" description="Cell wall mannoprotein PIR1-like C-terminal" evidence="3">
    <location>
        <begin position="64"/>
        <end position="138"/>
    </location>
</feature>
<dbReference type="PANTHER" id="PTHR39613">
    <property type="entry name" value="ANCHORED CELL WALL PROTEIN, PUTATIVE (AFU_ORTHOLOGUE AFUA_4G08960)-RELATED"/>
    <property type="match status" value="1"/>
</dbReference>
<evidence type="ECO:0000313" key="5">
    <source>
        <dbReference type="Proteomes" id="UP000191285"/>
    </source>
</evidence>
<feature type="region of interest" description="Disordered" evidence="1">
    <location>
        <begin position="274"/>
        <end position="401"/>
    </location>
</feature>
<feature type="compositionally biased region" description="Gly residues" evidence="1">
    <location>
        <begin position="188"/>
        <end position="202"/>
    </location>
</feature>
<feature type="domain" description="Ubiquitin 3 binding protein But2 C-terminal" evidence="2">
    <location>
        <begin position="407"/>
        <end position="547"/>
    </location>
</feature>
<feature type="compositionally biased region" description="Low complexity" evidence="1">
    <location>
        <begin position="235"/>
        <end position="262"/>
    </location>
</feature>
<protein>
    <submittedName>
        <fullName evidence="4">Uncharacterized protein</fullName>
    </submittedName>
</protein>
<dbReference type="InterPro" id="IPR018620">
    <property type="entry name" value="Ubiquitin3-bd_protein_But2_C"/>
</dbReference>
<evidence type="ECO:0000259" key="3">
    <source>
        <dbReference type="Pfam" id="PF22799"/>
    </source>
</evidence>
<dbReference type="STRING" id="303698.A0A1V6T8C1"/>
<comment type="caution">
    <text evidence="4">The sequence shown here is derived from an EMBL/GenBank/DDBJ whole genome shotgun (WGS) entry which is preliminary data.</text>
</comment>
<feature type="region of interest" description="Disordered" evidence="1">
    <location>
        <begin position="143"/>
        <end position="262"/>
    </location>
</feature>
<sequence length="557" mass="53121">MRNFIAVAAFAATANAFVGRRDNCCFHLTSSGGLSGDLGQLDDGQVRIGDNSLTASSFCMDANGAITDGAGRGCIVTAETTQFQCDEGATGTSGFSVDSSGKLEFNGNQDFIACQTGQNDGRNVYTTNSTSVTQCTNVQLTADSCSGSSGSGSGSSSAVVSPSAGASATPAPSSVPAVPGSEAPTGAPSGGPGGSGAPGGSGESTPVVPGGSGESTAPAGSGQSTPVAPGGSGSGESTAPAGAGESSAPAGTPLPGSPSTVVSTVTVHDCSCSASGGPGGSGGSSPGGGGSVPGGSSVPGTPGMSSVPGSPSGMTSVPSVAPSVPASSGGSQPSGPAGGGGSAHPSGPASGSSIPSVPVSSAATPSGSGSKPSDSASVPAGSASSSSTPSSTSASSSCPTDLSGDYEFPHLIVAVDSSSPDKTAGTGFNGTITKSVSSAFNFDIPSSDSGKTCSLVFLFPKLEDLETSSYSFSGDGKIDFAKLSNPVSSSTNAKNLPSVAQDLGEITVSPGNSYVVSTFSCPAGESVAYEMKNAGSTDLNFFEDWNPSPLGLYITVC</sequence>
<gene>
    <name evidence="4" type="ORF">PENSTE_c010G00265</name>
</gene>
<reference evidence="5" key="1">
    <citation type="journal article" date="2017" name="Nat. Microbiol.">
        <title>Global analysis of biosynthetic gene clusters reveals vast potential of secondary metabolite production in Penicillium species.</title>
        <authorList>
            <person name="Nielsen J.C."/>
            <person name="Grijseels S."/>
            <person name="Prigent S."/>
            <person name="Ji B."/>
            <person name="Dainat J."/>
            <person name="Nielsen K.F."/>
            <person name="Frisvad J.C."/>
            <person name="Workman M."/>
            <person name="Nielsen J."/>
        </authorList>
    </citation>
    <scope>NUCLEOTIDE SEQUENCE [LARGE SCALE GENOMIC DNA]</scope>
    <source>
        <strain evidence="5">IBT 24891</strain>
    </source>
</reference>
<evidence type="ECO:0000313" key="4">
    <source>
        <dbReference type="EMBL" id="OQE22254.1"/>
    </source>
</evidence>
<evidence type="ECO:0000259" key="2">
    <source>
        <dbReference type="Pfam" id="PF09792"/>
    </source>
</evidence>
<dbReference type="InterPro" id="IPR054508">
    <property type="entry name" value="PIR1-like_C"/>
</dbReference>
<feature type="compositionally biased region" description="Low complexity" evidence="1">
    <location>
        <begin position="294"/>
        <end position="335"/>
    </location>
</feature>
<dbReference type="AlphaFoldDB" id="A0A1V6T8C1"/>
<dbReference type="Pfam" id="PF22799">
    <property type="entry name" value="PIR1-like_C"/>
    <property type="match status" value="1"/>
</dbReference>
<dbReference type="OrthoDB" id="4657524at2759"/>
<evidence type="ECO:0000256" key="1">
    <source>
        <dbReference type="SAM" id="MobiDB-lite"/>
    </source>
</evidence>
<accession>A0A1V6T8C1</accession>
<name>A0A1V6T8C1_9EURO</name>
<dbReference type="EMBL" id="MLKD01000010">
    <property type="protein sequence ID" value="OQE22254.1"/>
    <property type="molecule type" value="Genomic_DNA"/>
</dbReference>
<dbReference type="PANTHER" id="PTHR39613:SF1">
    <property type="entry name" value="ANCHORED CELL WALL PROTEIN, PUTATIVE (AFU_ORTHOLOGUE AFUA_4G08960)-RELATED"/>
    <property type="match status" value="1"/>
</dbReference>
<proteinExistence type="predicted"/>
<feature type="compositionally biased region" description="Gly residues" evidence="1">
    <location>
        <begin position="276"/>
        <end position="293"/>
    </location>
</feature>
<keyword evidence="5" id="KW-1185">Reference proteome</keyword>
<feature type="compositionally biased region" description="Low complexity" evidence="1">
    <location>
        <begin position="343"/>
        <end position="400"/>
    </location>
</feature>